<dbReference type="GeneID" id="37180883"/>
<name>A0A8T8WYY7_ASPJA</name>
<dbReference type="SUPFAM" id="SSF52777">
    <property type="entry name" value="CoA-dependent acyltransferases"/>
    <property type="match status" value="2"/>
</dbReference>
<dbReference type="GO" id="GO:0031177">
    <property type="term" value="F:phosphopantetheine binding"/>
    <property type="evidence" value="ECO:0007669"/>
    <property type="project" value="TreeGrafter"/>
</dbReference>
<gene>
    <name evidence="6" type="ORF">BO86DRAFT_456933</name>
</gene>
<dbReference type="Gene3D" id="1.10.1200.10">
    <property type="entry name" value="ACP-like"/>
    <property type="match status" value="1"/>
</dbReference>
<evidence type="ECO:0000313" key="6">
    <source>
        <dbReference type="EMBL" id="RAH80860.1"/>
    </source>
</evidence>
<dbReference type="PANTHER" id="PTHR45527">
    <property type="entry name" value="NONRIBOSOMAL PEPTIDE SYNTHETASE"/>
    <property type="match status" value="1"/>
</dbReference>
<evidence type="ECO:0000313" key="7">
    <source>
        <dbReference type="Proteomes" id="UP000249497"/>
    </source>
</evidence>
<evidence type="ECO:0000256" key="4">
    <source>
        <dbReference type="ARBA" id="ARBA00029454"/>
    </source>
</evidence>
<evidence type="ECO:0000256" key="2">
    <source>
        <dbReference type="ARBA" id="ARBA00022553"/>
    </source>
</evidence>
<keyword evidence="7" id="KW-1185">Reference proteome</keyword>
<dbReference type="CDD" id="cd05918">
    <property type="entry name" value="A_NRPS_SidN3_like"/>
    <property type="match status" value="1"/>
</dbReference>
<evidence type="ECO:0000256" key="1">
    <source>
        <dbReference type="ARBA" id="ARBA00022450"/>
    </source>
</evidence>
<accession>A0A8T8WYY7</accession>
<dbReference type="Pfam" id="PF00501">
    <property type="entry name" value="AMP-binding"/>
    <property type="match status" value="1"/>
</dbReference>
<dbReference type="InterPro" id="IPR045851">
    <property type="entry name" value="AMP-bd_C_sf"/>
</dbReference>
<dbReference type="InterPro" id="IPR009081">
    <property type="entry name" value="PP-bd_ACP"/>
</dbReference>
<dbReference type="RefSeq" id="XP_025526754.1">
    <property type="nucleotide sequence ID" value="XM_025677190.1"/>
</dbReference>
<keyword evidence="3" id="KW-0436">Ligase</keyword>
<dbReference type="SUPFAM" id="SSF47336">
    <property type="entry name" value="ACP-like"/>
    <property type="match status" value="1"/>
</dbReference>
<evidence type="ECO:0000256" key="3">
    <source>
        <dbReference type="ARBA" id="ARBA00022598"/>
    </source>
</evidence>
<reference evidence="6 7" key="1">
    <citation type="submission" date="2018-02" db="EMBL/GenBank/DDBJ databases">
        <title>The genomes of Aspergillus section Nigri reveals drivers in fungal speciation.</title>
        <authorList>
            <consortium name="DOE Joint Genome Institute"/>
            <person name="Vesth T.C."/>
            <person name="Nybo J."/>
            <person name="Theobald S."/>
            <person name="Brandl J."/>
            <person name="Frisvad J.C."/>
            <person name="Nielsen K.F."/>
            <person name="Lyhne E.K."/>
            <person name="Kogle M.E."/>
            <person name="Kuo A."/>
            <person name="Riley R."/>
            <person name="Clum A."/>
            <person name="Nolan M."/>
            <person name="Lipzen A."/>
            <person name="Salamov A."/>
            <person name="Henrissat B."/>
            <person name="Wiebenga A."/>
            <person name="De vries R.P."/>
            <person name="Grigoriev I.V."/>
            <person name="Mortensen U.H."/>
            <person name="Andersen M.R."/>
            <person name="Baker S.E."/>
        </authorList>
    </citation>
    <scope>NUCLEOTIDE SEQUENCE [LARGE SCALE GENOMIC DNA]</scope>
    <source>
        <strain evidence="6 7">CBS 114.51</strain>
    </source>
</reference>
<dbReference type="PROSITE" id="PS50075">
    <property type="entry name" value="CARRIER"/>
    <property type="match status" value="1"/>
</dbReference>
<dbReference type="Pfam" id="PF00668">
    <property type="entry name" value="Condensation"/>
    <property type="match status" value="2"/>
</dbReference>
<dbReference type="GO" id="GO:0016874">
    <property type="term" value="F:ligase activity"/>
    <property type="evidence" value="ECO:0007669"/>
    <property type="project" value="UniProtKB-KW"/>
</dbReference>
<keyword evidence="1" id="KW-0596">Phosphopantetheine</keyword>
<comment type="similarity">
    <text evidence="4">Belongs to the NRP synthetase family.</text>
</comment>
<dbReference type="Pfam" id="PF00550">
    <property type="entry name" value="PP-binding"/>
    <property type="match status" value="1"/>
</dbReference>
<dbReference type="EMBL" id="KZ824800">
    <property type="protein sequence ID" value="RAH80860.1"/>
    <property type="molecule type" value="Genomic_DNA"/>
</dbReference>
<feature type="domain" description="Carrier" evidence="5">
    <location>
        <begin position="820"/>
        <end position="903"/>
    </location>
</feature>
<dbReference type="InterPro" id="IPR001242">
    <property type="entry name" value="Condensation_dom"/>
</dbReference>
<organism evidence="6 7">
    <name type="scientific">Aspergillus japonicus CBS 114.51</name>
    <dbReference type="NCBI Taxonomy" id="1448312"/>
    <lineage>
        <taxon>Eukaryota</taxon>
        <taxon>Fungi</taxon>
        <taxon>Dikarya</taxon>
        <taxon>Ascomycota</taxon>
        <taxon>Pezizomycotina</taxon>
        <taxon>Eurotiomycetes</taxon>
        <taxon>Eurotiomycetidae</taxon>
        <taxon>Eurotiales</taxon>
        <taxon>Aspergillaceae</taxon>
        <taxon>Aspergillus</taxon>
        <taxon>Aspergillus subgen. Circumdati</taxon>
    </lineage>
</organism>
<protein>
    <submittedName>
        <fullName evidence="6">Acetyl-CoA synthetase-like protein</fullName>
    </submittedName>
</protein>
<dbReference type="InterPro" id="IPR042099">
    <property type="entry name" value="ANL_N_sf"/>
</dbReference>
<dbReference type="AlphaFoldDB" id="A0A8T8WYY7"/>
<proteinExistence type="inferred from homology"/>
<dbReference type="Gene3D" id="3.40.50.12780">
    <property type="entry name" value="N-terminal domain of ligase-like"/>
    <property type="match status" value="1"/>
</dbReference>
<sequence>MKIQVIRHIHAIPAEVGMEYWQTYLEGAYACIFPTLAPAAATDSQDATVQNHPRGSLSHTLEQETHASLQAFLKTHELTAFNVFHLAWALILRCFVGSETLCFGYLLSGRDVPVDHADQIIGPFINMLVSQVGLGEAVTLMDAMKQSQANYLDSLTHQHYSLAQIINSLGNGPAEPLFNSVISVQGMDLKKGNTGIDRGLCLEEQGGHDPTEYGIMINVGLGEQETAITFSYHASLLSEEQASGVVDSLLRAVREIIRTPFKKAHEVDLSTDHDQQAIWAWNACVPPTVDLPVHSLVANTVQKQPHSTAICAWDGDLSYGQLDELSTTLAHHLLARGLSSDTVVPLCFEKSRWMPVAILAVMKAGGVPQPVIILCSETTHEKACRLGTCQLIPVGQRLLAGLAVPGQDATTTTTTTTLPTVDPSHRIYITFTSGSTGTTEGAIVTHSNFSSALVQQQEALFFGPHVRVFDFVSYAWDVAWSNLLRTLVAGGCLCIPSEFQRREEIEKTMSQLRVNYTTLTPSVARLLNPAAVPHLDTLALIGEPLSQADIARWAPHTKEIINTYGPSECPGCVTVSQNPLDTLYEPTLGVGSACNTWIVDPNNADHLVPVGGIGELWLEGPLIGLGYLGLPQRTAESFVTDPRWLLSGCPGRPGRGGRLHRTGDLVRYAPDGVLIYIGRKDSQVKIRGQRVELGEIEYHVREGIARISPVTDDLTVVAGVITPRGGSSKTLVVYLELGPIATGPVDQTRDAVAGYTRGLDDYLSDKLRQYMLPNAYIPVAEIPMTVSGKTDRGRLSRIGASYTLSELTAMQPSSHEQRQSPTTPMERRLQQLWATVLGVDDPNAIAADANFCRIGRDSIAAIRLSQRASEEPRLCDLALLVREGDATSYHEPRPFSLLSAGGSGGAESNRLPDDLAARIGPLLEWPQHHIADVYPTTGLQNHYVSAAVDAHRGEVEYIYMDLPRGVDLARVQRSCLALLRHLDILRTVFIVDPQTRQTLQVVLNNVEPEIEVRHTEGDLRAACEQAYREDLHQPLYLGRSFTRFLITANRASGDARLTLRLSHAQLRDAWELSVAASDKLHTQATLDAVLEALCWQVEMVARGD</sequence>
<dbReference type="GO" id="GO:0005737">
    <property type="term" value="C:cytoplasm"/>
    <property type="evidence" value="ECO:0007669"/>
    <property type="project" value="TreeGrafter"/>
</dbReference>
<dbReference type="Gene3D" id="3.30.559.10">
    <property type="entry name" value="Chloramphenicol acetyltransferase-like domain"/>
    <property type="match status" value="1"/>
</dbReference>
<dbReference type="Gene3D" id="3.30.300.30">
    <property type="match status" value="1"/>
</dbReference>
<dbReference type="InterPro" id="IPR000873">
    <property type="entry name" value="AMP-dep_synth/lig_dom"/>
</dbReference>
<dbReference type="InterPro" id="IPR023213">
    <property type="entry name" value="CAT-like_dom_sf"/>
</dbReference>
<dbReference type="GO" id="GO:0044550">
    <property type="term" value="P:secondary metabolite biosynthetic process"/>
    <property type="evidence" value="ECO:0007669"/>
    <property type="project" value="TreeGrafter"/>
</dbReference>
<dbReference type="Gene3D" id="3.30.559.30">
    <property type="entry name" value="Nonribosomal peptide synthetase, condensation domain"/>
    <property type="match status" value="1"/>
</dbReference>
<dbReference type="PANTHER" id="PTHR45527:SF1">
    <property type="entry name" value="FATTY ACID SYNTHASE"/>
    <property type="match status" value="1"/>
</dbReference>
<dbReference type="OrthoDB" id="416786at2759"/>
<dbReference type="SUPFAM" id="SSF56801">
    <property type="entry name" value="Acetyl-CoA synthetase-like"/>
    <property type="match status" value="1"/>
</dbReference>
<dbReference type="InterPro" id="IPR036736">
    <property type="entry name" value="ACP-like_sf"/>
</dbReference>
<dbReference type="Proteomes" id="UP000249497">
    <property type="component" value="Unassembled WGS sequence"/>
</dbReference>
<dbReference type="GO" id="GO:0043041">
    <property type="term" value="P:amino acid activation for nonribosomal peptide biosynthetic process"/>
    <property type="evidence" value="ECO:0007669"/>
    <property type="project" value="TreeGrafter"/>
</dbReference>
<evidence type="ECO:0000259" key="5">
    <source>
        <dbReference type="PROSITE" id="PS50075"/>
    </source>
</evidence>
<keyword evidence="2" id="KW-0597">Phosphoprotein</keyword>